<dbReference type="Pfam" id="PF11706">
    <property type="entry name" value="zf-CGNR"/>
    <property type="match status" value="1"/>
</dbReference>
<gene>
    <name evidence="2" type="ORF">HNR30_003294</name>
</gene>
<keyword evidence="3" id="KW-1185">Reference proteome</keyword>
<dbReference type="InterPro" id="IPR010852">
    <property type="entry name" value="ABATE"/>
</dbReference>
<dbReference type="PANTHER" id="PTHR35525">
    <property type="entry name" value="BLL6575 PROTEIN"/>
    <property type="match status" value="1"/>
</dbReference>
<name>A0A7W0HQH7_9ACTN</name>
<dbReference type="AlphaFoldDB" id="A0A7W0HQH7"/>
<evidence type="ECO:0000313" key="2">
    <source>
        <dbReference type="EMBL" id="MBA2891953.1"/>
    </source>
</evidence>
<dbReference type="InterPro" id="IPR021005">
    <property type="entry name" value="Znf_CGNR"/>
</dbReference>
<evidence type="ECO:0000259" key="1">
    <source>
        <dbReference type="Pfam" id="PF11706"/>
    </source>
</evidence>
<dbReference type="Pfam" id="PF07336">
    <property type="entry name" value="ABATE"/>
    <property type="match status" value="1"/>
</dbReference>
<dbReference type="SUPFAM" id="SSF160904">
    <property type="entry name" value="Jann2411-like"/>
    <property type="match status" value="1"/>
</dbReference>
<dbReference type="PANTHER" id="PTHR35525:SF3">
    <property type="entry name" value="BLL6575 PROTEIN"/>
    <property type="match status" value="1"/>
</dbReference>
<reference evidence="2 3" key="1">
    <citation type="submission" date="2020-07" db="EMBL/GenBank/DDBJ databases">
        <title>Genomic Encyclopedia of Type Strains, Phase IV (KMG-IV): sequencing the most valuable type-strain genomes for metagenomic binning, comparative biology and taxonomic classification.</title>
        <authorList>
            <person name="Goeker M."/>
        </authorList>
    </citation>
    <scope>NUCLEOTIDE SEQUENCE [LARGE SCALE GENOMIC DNA]</scope>
    <source>
        <strain evidence="2 3">DSM 45533</strain>
    </source>
</reference>
<dbReference type="EMBL" id="JACDUR010000003">
    <property type="protein sequence ID" value="MBA2891953.1"/>
    <property type="molecule type" value="Genomic_DNA"/>
</dbReference>
<accession>A0A7W0HQH7</accession>
<dbReference type="Gene3D" id="1.10.3300.10">
    <property type="entry name" value="Jann2411-like domain"/>
    <property type="match status" value="1"/>
</dbReference>
<feature type="domain" description="Zinc finger CGNR" evidence="1">
    <location>
        <begin position="124"/>
        <end position="167"/>
    </location>
</feature>
<dbReference type="InterPro" id="IPR023286">
    <property type="entry name" value="ABATE_dom_sf"/>
</dbReference>
<evidence type="ECO:0000313" key="3">
    <source>
        <dbReference type="Proteomes" id="UP000530928"/>
    </source>
</evidence>
<organism evidence="2 3">
    <name type="scientific">Nonomuraea soli</name>
    <dbReference type="NCBI Taxonomy" id="1032476"/>
    <lineage>
        <taxon>Bacteria</taxon>
        <taxon>Bacillati</taxon>
        <taxon>Actinomycetota</taxon>
        <taxon>Actinomycetes</taxon>
        <taxon>Streptosporangiales</taxon>
        <taxon>Streptosporangiaceae</taxon>
        <taxon>Nonomuraea</taxon>
    </lineage>
</organism>
<protein>
    <submittedName>
        <fullName evidence="2">Putative RNA-binding Zn ribbon-like protein</fullName>
    </submittedName>
</protein>
<sequence>MSRPLIGEPLPLDLVNTWWNWQGAHVDHFDDVGNVRAWLDEHGLPADGDLEQARERLIESRTAMRKALAGDEESLNSILRHGSRRPLLRSGALSEEVIVDDPAWRAAWIAAADLVRLVGERRERVRKCANPACVLWFDDVSKNGRRRWCSMETCGNRAKVNRYNQRHS</sequence>
<proteinExistence type="predicted"/>
<dbReference type="RefSeq" id="WP_181610697.1">
    <property type="nucleotide sequence ID" value="NZ_BAABAM010000002.1"/>
</dbReference>
<comment type="caution">
    <text evidence="2">The sequence shown here is derived from an EMBL/GenBank/DDBJ whole genome shotgun (WGS) entry which is preliminary data.</text>
</comment>
<dbReference type="Proteomes" id="UP000530928">
    <property type="component" value="Unassembled WGS sequence"/>
</dbReference>